<evidence type="ECO:0000256" key="12">
    <source>
        <dbReference type="PIRSR" id="PIRSR016308-1"/>
    </source>
</evidence>
<name>A0A8H4LQZ8_9HYPO</name>
<dbReference type="Gene3D" id="1.10.8.10">
    <property type="entry name" value="DNA helicase RuvA subunit, C-terminal domain"/>
    <property type="match status" value="2"/>
</dbReference>
<organism evidence="20 21">
    <name type="scientific">Ophiocordyceps sinensis</name>
    <dbReference type="NCBI Taxonomy" id="72228"/>
    <lineage>
        <taxon>Eukaryota</taxon>
        <taxon>Fungi</taxon>
        <taxon>Dikarya</taxon>
        <taxon>Ascomycota</taxon>
        <taxon>Pezizomycotina</taxon>
        <taxon>Sordariomycetes</taxon>
        <taxon>Hypocreomycetidae</taxon>
        <taxon>Hypocreales</taxon>
        <taxon>Ophiocordycipitaceae</taxon>
        <taxon>Ophiocordyceps</taxon>
    </lineage>
</organism>
<evidence type="ECO:0000256" key="9">
    <source>
        <dbReference type="ARBA" id="ARBA00022807"/>
    </source>
</evidence>
<comment type="catalytic activity">
    <reaction evidence="1 11 15">
        <text>Thiol-dependent hydrolysis of ester, thioester, amide, peptide and isopeptide bonds formed by the C-terminal Gly of ubiquitin (a 76-residue protein attached to proteins as an intracellular targeting signal).</text>
        <dbReference type="EC" id="3.4.19.12"/>
    </reaction>
</comment>
<evidence type="ECO:0000256" key="7">
    <source>
        <dbReference type="ARBA" id="ARBA00022786"/>
    </source>
</evidence>
<feature type="active site" description="Nucleophile" evidence="12">
    <location>
        <position position="312"/>
    </location>
</feature>
<dbReference type="Pfam" id="PF02148">
    <property type="entry name" value="zf-UBP"/>
    <property type="match status" value="1"/>
</dbReference>
<evidence type="ECO:0000256" key="2">
    <source>
        <dbReference type="ARBA" id="ARBA00009085"/>
    </source>
</evidence>
<evidence type="ECO:0000256" key="14">
    <source>
        <dbReference type="PROSITE-ProRule" id="PRU00502"/>
    </source>
</evidence>
<evidence type="ECO:0000256" key="10">
    <source>
        <dbReference type="ARBA" id="ARBA00022833"/>
    </source>
</evidence>
<feature type="compositionally biased region" description="Basic and acidic residues" evidence="16">
    <location>
        <begin position="686"/>
        <end position="709"/>
    </location>
</feature>
<dbReference type="FunFam" id="3.30.40.10:FF:000587">
    <property type="entry name" value="Ubiquitin carboxyl-terminal hydrolase"/>
    <property type="match status" value="1"/>
</dbReference>
<keyword evidence="6 14" id="KW-0863">Zinc-finger</keyword>
<accession>A0A8H4LQZ8</accession>
<dbReference type="Gene3D" id="3.30.40.10">
    <property type="entry name" value="Zinc/RING finger domain, C3HC4 (zinc finger)"/>
    <property type="match status" value="2"/>
</dbReference>
<dbReference type="Pfam" id="PF00627">
    <property type="entry name" value="UBA"/>
    <property type="match status" value="2"/>
</dbReference>
<feature type="domain" description="UBA" evidence="17">
    <location>
        <begin position="647"/>
        <end position="687"/>
    </location>
</feature>
<evidence type="ECO:0000313" key="21">
    <source>
        <dbReference type="Proteomes" id="UP000557566"/>
    </source>
</evidence>
<dbReference type="SUPFAM" id="SSF54001">
    <property type="entry name" value="Cysteine proteinases"/>
    <property type="match status" value="1"/>
</dbReference>
<evidence type="ECO:0000256" key="5">
    <source>
        <dbReference type="ARBA" id="ARBA00022737"/>
    </source>
</evidence>
<dbReference type="SUPFAM" id="SSF46934">
    <property type="entry name" value="UBA-like"/>
    <property type="match status" value="1"/>
</dbReference>
<evidence type="ECO:0000256" key="3">
    <source>
        <dbReference type="ARBA" id="ARBA00022670"/>
    </source>
</evidence>
<keyword evidence="8 11" id="KW-0378">Hydrolase</keyword>
<gene>
    <name evidence="20" type="ORF">G6O67_008736</name>
</gene>
<dbReference type="SMART" id="SM00165">
    <property type="entry name" value="UBA"/>
    <property type="match status" value="2"/>
</dbReference>
<dbReference type="InterPro" id="IPR001394">
    <property type="entry name" value="Peptidase_C19_UCH"/>
</dbReference>
<keyword evidence="3 11" id="KW-0645">Protease</keyword>
<evidence type="ECO:0000259" key="19">
    <source>
        <dbReference type="PROSITE" id="PS50271"/>
    </source>
</evidence>
<dbReference type="InterPro" id="IPR013083">
    <property type="entry name" value="Znf_RING/FYVE/PHD"/>
</dbReference>
<dbReference type="GO" id="GO:0004843">
    <property type="term" value="F:cysteine-type deubiquitinase activity"/>
    <property type="evidence" value="ECO:0007669"/>
    <property type="project" value="UniProtKB-UniRule"/>
</dbReference>
<reference evidence="20 21" key="1">
    <citation type="journal article" date="2020" name="Genome Biol. Evol.">
        <title>A new high-quality draft genome assembly of the Chinese cordyceps Ophiocordyceps sinensis.</title>
        <authorList>
            <person name="Shu R."/>
            <person name="Zhang J."/>
            <person name="Meng Q."/>
            <person name="Zhang H."/>
            <person name="Zhou G."/>
            <person name="Li M."/>
            <person name="Wu P."/>
            <person name="Zhao Y."/>
            <person name="Chen C."/>
            <person name="Qin Q."/>
        </authorList>
    </citation>
    <scope>NUCLEOTIDE SEQUENCE [LARGE SCALE GENOMIC DNA]</scope>
    <source>
        <strain evidence="20 21">IOZ07</strain>
    </source>
</reference>
<keyword evidence="21" id="KW-1185">Reference proteome</keyword>
<evidence type="ECO:0000256" key="11">
    <source>
        <dbReference type="PIRNR" id="PIRNR016308"/>
    </source>
</evidence>
<feature type="binding site" evidence="13">
    <location>
        <position position="209"/>
    </location>
    <ligand>
        <name>Zn(2+)</name>
        <dbReference type="ChEBI" id="CHEBI:29105"/>
    </ligand>
</feature>
<comment type="similarity">
    <text evidence="2 11 15">Belongs to the peptidase C19 family.</text>
</comment>
<keyword evidence="7 11" id="KW-0833">Ubl conjugation pathway</keyword>
<dbReference type="GO" id="GO:0008270">
    <property type="term" value="F:zinc ion binding"/>
    <property type="evidence" value="ECO:0007669"/>
    <property type="project" value="UniProtKB-UniRule"/>
</dbReference>
<dbReference type="InterPro" id="IPR028889">
    <property type="entry name" value="USP"/>
</dbReference>
<dbReference type="GO" id="GO:0005634">
    <property type="term" value="C:nucleus"/>
    <property type="evidence" value="ECO:0007669"/>
    <property type="project" value="TreeGrafter"/>
</dbReference>
<dbReference type="PROSITE" id="PS50271">
    <property type="entry name" value="ZF_UBP"/>
    <property type="match status" value="2"/>
</dbReference>
<feature type="binding site" evidence="13">
    <location>
        <position position="176"/>
    </location>
    <ligand>
        <name>Zn(2+)</name>
        <dbReference type="ChEBI" id="CHEBI:29105"/>
    </ligand>
</feature>
<dbReference type="PROSITE" id="PS00973">
    <property type="entry name" value="USP_2"/>
    <property type="match status" value="1"/>
</dbReference>
<evidence type="ECO:0000259" key="17">
    <source>
        <dbReference type="PROSITE" id="PS50030"/>
    </source>
</evidence>
<evidence type="ECO:0000256" key="8">
    <source>
        <dbReference type="ARBA" id="ARBA00022801"/>
    </source>
</evidence>
<evidence type="ECO:0000259" key="18">
    <source>
        <dbReference type="PROSITE" id="PS50235"/>
    </source>
</evidence>
<keyword evidence="4 11" id="KW-0479">Metal-binding</keyword>
<dbReference type="GO" id="GO:0006508">
    <property type="term" value="P:proteolysis"/>
    <property type="evidence" value="ECO:0007669"/>
    <property type="project" value="UniProtKB-KW"/>
</dbReference>
<dbReference type="InterPro" id="IPR016652">
    <property type="entry name" value="Ubiquitinyl_hydrolase"/>
</dbReference>
<dbReference type="AlphaFoldDB" id="A0A8H4LQZ8"/>
<dbReference type="PANTHER" id="PTHR24006">
    <property type="entry name" value="UBIQUITIN CARBOXYL-TERMINAL HYDROLASE"/>
    <property type="match status" value="1"/>
</dbReference>
<dbReference type="InterPro" id="IPR050164">
    <property type="entry name" value="Peptidase_C19"/>
</dbReference>
<keyword evidence="10 11" id="KW-0862">Zinc</keyword>
<feature type="domain" description="USP" evidence="18">
    <location>
        <begin position="303"/>
        <end position="781"/>
    </location>
</feature>
<dbReference type="GO" id="GO:0016579">
    <property type="term" value="P:protein deubiquitination"/>
    <property type="evidence" value="ECO:0007669"/>
    <property type="project" value="InterPro"/>
</dbReference>
<dbReference type="FunFam" id="1.10.8.10:FF:000086">
    <property type="entry name" value="Ubiquitin carboxyl-terminal hydrolase"/>
    <property type="match status" value="1"/>
</dbReference>
<feature type="active site" description="Proton acceptor" evidence="12">
    <location>
        <position position="737"/>
    </location>
</feature>
<dbReference type="OrthoDB" id="361536at2759"/>
<feature type="binding site" evidence="13">
    <location>
        <position position="196"/>
    </location>
    <ligand>
        <name>Zn(2+)</name>
        <dbReference type="ChEBI" id="CHEBI:29105"/>
    </ligand>
</feature>
<dbReference type="Pfam" id="PF17807">
    <property type="entry name" value="zf-UBP_var"/>
    <property type="match status" value="1"/>
</dbReference>
<dbReference type="PROSITE" id="PS50030">
    <property type="entry name" value="UBA"/>
    <property type="match status" value="2"/>
</dbReference>
<evidence type="ECO:0000256" key="15">
    <source>
        <dbReference type="RuleBase" id="RU366025"/>
    </source>
</evidence>
<dbReference type="PROSITE" id="PS00972">
    <property type="entry name" value="USP_1"/>
    <property type="match status" value="1"/>
</dbReference>
<dbReference type="PIRSF" id="PIRSF016308">
    <property type="entry name" value="UBP"/>
    <property type="match status" value="1"/>
</dbReference>
<evidence type="ECO:0000256" key="1">
    <source>
        <dbReference type="ARBA" id="ARBA00000707"/>
    </source>
</evidence>
<dbReference type="FunFam" id="3.30.40.10:FF:000396">
    <property type="entry name" value="Ubiquitin carboxyl-terminal hydrolase"/>
    <property type="match status" value="1"/>
</dbReference>
<dbReference type="InterPro" id="IPR018200">
    <property type="entry name" value="USP_CS"/>
</dbReference>
<dbReference type="PANTHER" id="PTHR24006:SF664">
    <property type="entry name" value="UBIQUITIN CARBOXYL-TERMINAL HYDROLASE"/>
    <property type="match status" value="1"/>
</dbReference>
<protein>
    <recommendedName>
        <fullName evidence="11 15">Ubiquitin carboxyl-terminal hydrolase</fullName>
        <ecNumber evidence="11 15">3.4.19.12</ecNumber>
    </recommendedName>
</protein>
<evidence type="ECO:0000256" key="16">
    <source>
        <dbReference type="SAM" id="MobiDB-lite"/>
    </source>
</evidence>
<evidence type="ECO:0000256" key="13">
    <source>
        <dbReference type="PIRSR" id="PIRSR016308-3"/>
    </source>
</evidence>
<evidence type="ECO:0000313" key="20">
    <source>
        <dbReference type="EMBL" id="KAF4504124.1"/>
    </source>
</evidence>
<dbReference type="GO" id="GO:0005829">
    <property type="term" value="C:cytosol"/>
    <property type="evidence" value="ECO:0007669"/>
    <property type="project" value="TreeGrafter"/>
</dbReference>
<dbReference type="Pfam" id="PF00443">
    <property type="entry name" value="UCH"/>
    <property type="match status" value="1"/>
</dbReference>
<dbReference type="CDD" id="cd02658">
    <property type="entry name" value="Peptidase_C19B"/>
    <property type="match status" value="1"/>
</dbReference>
<evidence type="ECO:0000256" key="4">
    <source>
        <dbReference type="ARBA" id="ARBA00022723"/>
    </source>
</evidence>
<feature type="domain" description="UBP-type" evidence="19">
    <location>
        <begin position="1"/>
        <end position="109"/>
    </location>
</feature>
<sequence>MSCPHLESLGLGLSRPTPAQSVYREDCTQCFDSVDEPAGLDICLQCFNGGCAGDRLHSKLHSSLQRHPLALNIRRTRKALVRDEPPAKISKLAIAAETEKDRYDTALAARCLACPTQLDITDHRLAPVVDGILKANTFARKEEVKAWEQELTSCEHLLLLHQHESRKIEQGELGHCSACDLRENLWLCLECGNLGCGRKQMGGVDGNSHALAHSTESGHGVAVKLGSITPEGTADVYCYKCDDERIDDDLGQHLAHWGLVLAERQKTEKSLTEMQIEQNLKWNFSMTTEDGKELKPLFGPGLTGLKNLGNSCYLASVVQCLFDMPSFRERYHRPGQELPVVDEPAADLETQLRKMADGLLSGRYSKPEEGVALDAEVGHQQGLAPAMLKHLIGRGHAEFSTMRQQDAFELLQHLFKLITRSYSGDHSKDPTVPFRFALEQRLQCLGCHKVKYSTNEQDGIFIDVPLEKLPKAQGESDDAGDKYRPVTLKQCLDYITSAEKVELTCSACGNNEGFTKQSLFKTFPDVLVVNVRKMAVVNWVPIKVDVPVLVPDEPFALDDYLSKGLRSTEKLLPDEPQAQAPAFVPEATALAQLEAMGFPRTRCERALHATGNSDANTAMEWLFAHMEDADIDIPLDLDGQAGASGAGADPAKIEMLGAMGFEAPHAEKALRETAGDMERAVEWLFNHPEDSDTAKDDDAAGKEPARSKEPAGSASLPANFQLQSIVCHKGTSIHAGHYVAFICKQLEQGSKWVLFNDEKVVEAHDVDDMRKFAYLYFFKRM</sequence>
<keyword evidence="5" id="KW-0677">Repeat</keyword>
<dbReference type="InterPro" id="IPR001607">
    <property type="entry name" value="Znf_UBP"/>
</dbReference>
<dbReference type="SMART" id="SM00290">
    <property type="entry name" value="ZnF_UBP"/>
    <property type="match status" value="2"/>
</dbReference>
<dbReference type="EC" id="3.4.19.12" evidence="11 15"/>
<dbReference type="CDD" id="cd14385">
    <property type="entry name" value="UBA1_spUBP14_like"/>
    <property type="match status" value="1"/>
</dbReference>
<comment type="caution">
    <text evidence="20">The sequence shown here is derived from an EMBL/GenBank/DDBJ whole genome shotgun (WGS) entry which is preliminary data.</text>
</comment>
<dbReference type="InterPro" id="IPR015940">
    <property type="entry name" value="UBA"/>
</dbReference>
<dbReference type="InterPro" id="IPR041432">
    <property type="entry name" value="UBP13_Znf-UBP_var"/>
</dbReference>
<dbReference type="EMBL" id="JAAVMX010000012">
    <property type="protein sequence ID" value="KAF4504124.1"/>
    <property type="molecule type" value="Genomic_DNA"/>
</dbReference>
<evidence type="ECO:0000256" key="6">
    <source>
        <dbReference type="ARBA" id="ARBA00022771"/>
    </source>
</evidence>
<dbReference type="SUPFAM" id="SSF57850">
    <property type="entry name" value="RING/U-box"/>
    <property type="match status" value="2"/>
</dbReference>
<feature type="region of interest" description="Disordered" evidence="16">
    <location>
        <begin position="686"/>
        <end position="714"/>
    </location>
</feature>
<dbReference type="Gene3D" id="3.90.70.10">
    <property type="entry name" value="Cysteine proteinases"/>
    <property type="match status" value="1"/>
</dbReference>
<dbReference type="InterPro" id="IPR009060">
    <property type="entry name" value="UBA-like_sf"/>
</dbReference>
<feature type="binding site" evidence="13">
    <location>
        <position position="179"/>
    </location>
    <ligand>
        <name>Zn(2+)</name>
        <dbReference type="ChEBI" id="CHEBI:29105"/>
    </ligand>
</feature>
<feature type="domain" description="UBP-type" evidence="19">
    <location>
        <begin position="152"/>
        <end position="261"/>
    </location>
</feature>
<keyword evidence="9 11" id="KW-0788">Thiol protease</keyword>
<dbReference type="InterPro" id="IPR038765">
    <property type="entry name" value="Papain-like_cys_pep_sf"/>
</dbReference>
<proteinExistence type="inferred from homology"/>
<dbReference type="Proteomes" id="UP000557566">
    <property type="component" value="Unassembled WGS sequence"/>
</dbReference>
<feature type="domain" description="UBA" evidence="17">
    <location>
        <begin position="583"/>
        <end position="625"/>
    </location>
</feature>
<dbReference type="PROSITE" id="PS50235">
    <property type="entry name" value="USP_3"/>
    <property type="match status" value="1"/>
</dbReference>